<evidence type="ECO:0000256" key="2">
    <source>
        <dbReference type="ARBA" id="ARBA00037999"/>
    </source>
</evidence>
<dbReference type="EMBL" id="AKKV01000019">
    <property type="protein sequence ID" value="EIT86926.1"/>
    <property type="molecule type" value="Genomic_DNA"/>
</dbReference>
<dbReference type="GO" id="GO:0000271">
    <property type="term" value="P:polysaccharide biosynthetic process"/>
    <property type="evidence" value="ECO:0007669"/>
    <property type="project" value="TreeGrafter"/>
</dbReference>
<dbReference type="CDD" id="cd00616">
    <property type="entry name" value="AHBA_syn"/>
    <property type="match status" value="1"/>
</dbReference>
<protein>
    <submittedName>
        <fullName evidence="6">Pleiotropic regulatory protein</fullName>
    </submittedName>
</protein>
<dbReference type="PANTHER" id="PTHR30244:SF36">
    <property type="entry name" value="3-OXO-GLUCOSE-6-PHOSPHATE:GLUTAMATE AMINOTRANSFERASE"/>
    <property type="match status" value="1"/>
</dbReference>
<dbReference type="Gene3D" id="3.40.640.10">
    <property type="entry name" value="Type I PLP-dependent aspartate aminotransferase-like (Major domain)"/>
    <property type="match status" value="1"/>
</dbReference>
<feature type="active site" description="Proton acceptor" evidence="3">
    <location>
        <position position="186"/>
    </location>
</feature>
<gene>
    <name evidence="6" type="ORF">A374_01684</name>
</gene>
<reference evidence="6 7" key="1">
    <citation type="journal article" date="2012" name="J. Bacteriol.">
        <title>Genome of Bacillus macauensis ZFHKF-1, a Long-Chain-Forming Bacterium.</title>
        <authorList>
            <person name="Cai L."/>
            <person name="Zhang T."/>
        </authorList>
    </citation>
    <scope>NUCLEOTIDE SEQUENCE [LARGE SCALE GENOMIC DNA]</scope>
    <source>
        <strain evidence="6 7">ZFHKF-1</strain>
    </source>
</reference>
<dbReference type="SUPFAM" id="SSF53383">
    <property type="entry name" value="PLP-dependent transferases"/>
    <property type="match status" value="1"/>
</dbReference>
<dbReference type="PATRIC" id="fig|1196324.3.peg.333"/>
<proteinExistence type="inferred from homology"/>
<dbReference type="InterPro" id="IPR015421">
    <property type="entry name" value="PyrdxlP-dep_Trfase_major"/>
</dbReference>
<keyword evidence="1 4" id="KW-0663">Pyridoxal phosphate</keyword>
<dbReference type="Gene3D" id="3.90.1150.10">
    <property type="entry name" value="Aspartate Aminotransferase, domain 1"/>
    <property type="match status" value="1"/>
</dbReference>
<dbReference type="PIRSF" id="PIRSF000390">
    <property type="entry name" value="PLP_StrS"/>
    <property type="match status" value="1"/>
</dbReference>
<dbReference type="GO" id="GO:0008483">
    <property type="term" value="F:transaminase activity"/>
    <property type="evidence" value="ECO:0007669"/>
    <property type="project" value="TreeGrafter"/>
</dbReference>
<feature type="modified residue" description="N6-(pyridoxal phosphate)lysine" evidence="4">
    <location>
        <position position="186"/>
    </location>
</feature>
<dbReference type="PANTHER" id="PTHR30244">
    <property type="entry name" value="TRANSAMINASE"/>
    <property type="match status" value="1"/>
</dbReference>
<name>I8J545_9BACL</name>
<comment type="similarity">
    <text evidence="2 5">Belongs to the DegT/DnrJ/EryC1 family.</text>
</comment>
<dbReference type="GO" id="GO:0030170">
    <property type="term" value="F:pyridoxal phosphate binding"/>
    <property type="evidence" value="ECO:0007669"/>
    <property type="project" value="UniProtKB-ARBA"/>
</dbReference>
<dbReference type="eggNOG" id="COG0399">
    <property type="taxonomic scope" value="Bacteria"/>
</dbReference>
<evidence type="ECO:0000313" key="6">
    <source>
        <dbReference type="EMBL" id="EIT86926.1"/>
    </source>
</evidence>
<organism evidence="6 7">
    <name type="scientific">Fictibacillus macauensis ZFHKF-1</name>
    <dbReference type="NCBI Taxonomy" id="1196324"/>
    <lineage>
        <taxon>Bacteria</taxon>
        <taxon>Bacillati</taxon>
        <taxon>Bacillota</taxon>
        <taxon>Bacilli</taxon>
        <taxon>Bacillales</taxon>
        <taxon>Fictibacillaceae</taxon>
        <taxon>Fictibacillus</taxon>
    </lineage>
</organism>
<accession>I8J545</accession>
<dbReference type="InterPro" id="IPR015424">
    <property type="entry name" value="PyrdxlP-dep_Trfase"/>
</dbReference>
<evidence type="ECO:0000256" key="5">
    <source>
        <dbReference type="RuleBase" id="RU004508"/>
    </source>
</evidence>
<dbReference type="STRING" id="1196324.A374_01684"/>
<dbReference type="FunFam" id="3.40.640.10:FF:000089">
    <property type="entry name" value="Aminotransferase, DegT/DnrJ/EryC1/StrS family"/>
    <property type="match status" value="1"/>
</dbReference>
<dbReference type="AlphaFoldDB" id="I8J545"/>
<keyword evidence="7" id="KW-1185">Reference proteome</keyword>
<evidence type="ECO:0000256" key="1">
    <source>
        <dbReference type="ARBA" id="ARBA00022898"/>
    </source>
</evidence>
<dbReference type="InterPro" id="IPR000653">
    <property type="entry name" value="DegT/StrS_aminotransferase"/>
</dbReference>
<evidence type="ECO:0000313" key="7">
    <source>
        <dbReference type="Proteomes" id="UP000004080"/>
    </source>
</evidence>
<evidence type="ECO:0000256" key="4">
    <source>
        <dbReference type="PIRSR" id="PIRSR000390-2"/>
    </source>
</evidence>
<dbReference type="Pfam" id="PF01041">
    <property type="entry name" value="DegT_DnrJ_EryC1"/>
    <property type="match status" value="1"/>
</dbReference>
<dbReference type="InterPro" id="IPR015422">
    <property type="entry name" value="PyrdxlP-dep_Trfase_small"/>
</dbReference>
<comment type="caution">
    <text evidence="6">The sequence shown here is derived from an EMBL/GenBank/DDBJ whole genome shotgun (WGS) entry which is preliminary data.</text>
</comment>
<dbReference type="Proteomes" id="UP000004080">
    <property type="component" value="Unassembled WGS sequence"/>
</dbReference>
<evidence type="ECO:0000256" key="3">
    <source>
        <dbReference type="PIRSR" id="PIRSR000390-1"/>
    </source>
</evidence>
<sequence>MRVPMFDMQEQYEDLRAEMLPAVDEVMKKSRFILGENVTAFEQEMAAYCHVSHSVGVASGSDALYLTLLALNIGPGDEVIVPSFTFFASASAVARTGAVPVFADISPSCYTLDLGSVEAKRTERTKAIIAVHLYGQMAQMGELMALARKHSLYVIEDAAQALGATQNGKPPGAHSHAAILSFFPTKNLGAYGDAGMVVTNNAALAEKINVLRVHGSKPKYYHHELGCNSRLDELQAAILRVKFPHLAHWNERRREIAAYYDELLLQKVPDLLSPPVVAKANEHVFHQYTLFVNKRKELVAFLQQAGIETMIYYPLPLHLQPVFSSLGYEVGSLPETERASQHVLSLPMFPELKKEQQVYVVDQLAAFYAQQTMLKV</sequence>
<dbReference type="RefSeq" id="WP_007200438.1">
    <property type="nucleotide sequence ID" value="NZ_AKKV01000019.1"/>
</dbReference>
<dbReference type="OrthoDB" id="9810913at2"/>